<protein>
    <submittedName>
        <fullName evidence="2">Uncharacterized protein</fullName>
    </submittedName>
</protein>
<comment type="caution">
    <text evidence="2">The sequence shown here is derived from an EMBL/GenBank/DDBJ whole genome shotgun (WGS) entry which is preliminary data.</text>
</comment>
<feature type="region of interest" description="Disordered" evidence="1">
    <location>
        <begin position="51"/>
        <end position="78"/>
    </location>
</feature>
<evidence type="ECO:0000256" key="1">
    <source>
        <dbReference type="SAM" id="MobiDB-lite"/>
    </source>
</evidence>
<dbReference type="AlphaFoldDB" id="A0A8K0XYB2"/>
<evidence type="ECO:0000313" key="2">
    <source>
        <dbReference type="EMBL" id="MBK4716508.1"/>
    </source>
</evidence>
<sequence>MRKTTTSRAQAANDIATQNKPSLKGYYGWDVLNDTRLLTPRLKQPVIRYRKNGPLAPATRDNESAAARSGGAIANTRL</sequence>
<gene>
    <name evidence="2" type="ORF">JJB97_14455</name>
</gene>
<keyword evidence="3" id="KW-1185">Reference proteome</keyword>
<dbReference type="Proteomes" id="UP000659047">
    <property type="component" value="Unassembled WGS sequence"/>
</dbReference>
<reference evidence="2" key="1">
    <citation type="submission" date="2021-01" db="EMBL/GenBank/DDBJ databases">
        <title>Intestinitalea alba gen. nov., sp. nov., a novel genus of the family Enterobacteriaceae, isolated from the gut of the plastic-eating mealworm Tenebrio molitor L.</title>
        <authorList>
            <person name="Yang Y."/>
        </authorList>
    </citation>
    <scope>NUCLEOTIDE SEQUENCE</scope>
    <source>
        <strain evidence="2">BIT-L3</strain>
    </source>
</reference>
<accession>A0A8K0XYB2</accession>
<name>A0A8K0XYB2_9ENTR</name>
<dbReference type="EMBL" id="JAEPBH010000041">
    <property type="protein sequence ID" value="MBK4716508.1"/>
    <property type="molecule type" value="Genomic_DNA"/>
</dbReference>
<evidence type="ECO:0000313" key="3">
    <source>
        <dbReference type="Proteomes" id="UP000659047"/>
    </source>
</evidence>
<organism evidence="2 3">
    <name type="scientific">Tenebrionibacter intestinalis</name>
    <dbReference type="NCBI Taxonomy" id="2799638"/>
    <lineage>
        <taxon>Bacteria</taxon>
        <taxon>Pseudomonadati</taxon>
        <taxon>Pseudomonadota</taxon>
        <taxon>Gammaproteobacteria</taxon>
        <taxon>Enterobacterales</taxon>
        <taxon>Enterobacteriaceae</taxon>
        <taxon>Tenebrionibacter/Tenebrionicola group</taxon>
        <taxon>Tenebrionibacter</taxon>
    </lineage>
</organism>
<proteinExistence type="predicted"/>